<keyword evidence="1" id="KW-0472">Membrane</keyword>
<keyword evidence="1" id="KW-0812">Transmembrane</keyword>
<name>A0ABT3KXC7_9BURK</name>
<gene>
    <name evidence="2" type="ORF">D5039_18155</name>
</gene>
<organism evidence="2 3">
    <name type="scientific">Verminephrobacter aporrectodeae subsp. tuberculatae</name>
    <dbReference type="NCBI Taxonomy" id="1110392"/>
    <lineage>
        <taxon>Bacteria</taxon>
        <taxon>Pseudomonadati</taxon>
        <taxon>Pseudomonadota</taxon>
        <taxon>Betaproteobacteria</taxon>
        <taxon>Burkholderiales</taxon>
        <taxon>Comamonadaceae</taxon>
        <taxon>Verminephrobacter</taxon>
    </lineage>
</organism>
<evidence type="ECO:0000313" key="3">
    <source>
        <dbReference type="Proteomes" id="UP001208935"/>
    </source>
</evidence>
<evidence type="ECO:0000313" key="2">
    <source>
        <dbReference type="EMBL" id="MCW5322995.1"/>
    </source>
</evidence>
<dbReference type="InterPro" id="IPR028968">
    <property type="entry name" value="Imm58"/>
</dbReference>
<accession>A0ABT3KXC7</accession>
<dbReference type="Proteomes" id="UP001208935">
    <property type="component" value="Unassembled WGS sequence"/>
</dbReference>
<sequence>MNPVNRWRISAILLVICCIALMERVIDQGITLSYRAVDDATTIRHIELLTGLLEHEWLGLSEEKVMTRLNRHVASYPASSIVLKRDSDENIICLDGACFEFRDGKFVNTDSCTDIAHAFSSCRRTNCCEEYSRHGNQKKSGH</sequence>
<comment type="caution">
    <text evidence="2">The sequence shown here is derived from an EMBL/GenBank/DDBJ whole genome shotgun (WGS) entry which is preliminary data.</text>
</comment>
<feature type="transmembrane region" description="Helical" evidence="1">
    <location>
        <begin position="6"/>
        <end position="26"/>
    </location>
</feature>
<dbReference type="RefSeq" id="WP_138927742.1">
    <property type="nucleotide sequence ID" value="NZ_QZCW01000003.1"/>
</dbReference>
<keyword evidence="1" id="KW-1133">Transmembrane helix</keyword>
<dbReference type="Pfam" id="PF15581">
    <property type="entry name" value="Imm58"/>
    <property type="match status" value="1"/>
</dbReference>
<dbReference type="EMBL" id="QZCW01000003">
    <property type="protein sequence ID" value="MCW5322995.1"/>
    <property type="molecule type" value="Genomic_DNA"/>
</dbReference>
<proteinExistence type="predicted"/>
<evidence type="ECO:0000256" key="1">
    <source>
        <dbReference type="SAM" id="Phobius"/>
    </source>
</evidence>
<keyword evidence="3" id="KW-1185">Reference proteome</keyword>
<reference evidence="3" key="1">
    <citation type="submission" date="2023-07" db="EMBL/GenBank/DDBJ databases">
        <title>Verminephrobacter genomes.</title>
        <authorList>
            <person name="Lund M.B."/>
        </authorList>
    </citation>
    <scope>NUCLEOTIDE SEQUENCE [LARGE SCALE GENOMIC DNA]</scope>
    <source>
        <strain evidence="3">AtM5-05</strain>
    </source>
</reference>
<protein>
    <submittedName>
        <fullName evidence="2">Uncharacterized protein</fullName>
    </submittedName>
</protein>